<dbReference type="KEGG" id="pcre:NCTC12858_01762"/>
<dbReference type="Gene3D" id="1.10.1040.20">
    <property type="entry name" value="ProC-like, C-terminal domain"/>
    <property type="match status" value="1"/>
</dbReference>
<dbReference type="InterPro" id="IPR036291">
    <property type="entry name" value="NAD(P)-bd_dom_sf"/>
</dbReference>
<reference evidence="2 3" key="1">
    <citation type="submission" date="2018-06" db="EMBL/GenBank/DDBJ databases">
        <authorList>
            <consortium name="Pathogen Informatics"/>
            <person name="Doyle S."/>
        </authorList>
    </citation>
    <scope>NUCLEOTIDE SEQUENCE [LARGE SCALE GENOMIC DNA]</scope>
    <source>
        <strain evidence="2 3">NCTC12858</strain>
    </source>
</reference>
<dbReference type="PANTHER" id="PTHR40459">
    <property type="entry name" value="CONSERVED HYPOTHETICAL ALANINE AND LEUCINE RICH PROTEIN"/>
    <property type="match status" value="1"/>
</dbReference>
<name>A0A2X4PZX0_9PORP</name>
<feature type="domain" description="DUF2520" evidence="1">
    <location>
        <begin position="131"/>
        <end position="255"/>
    </location>
</feature>
<dbReference type="Gene3D" id="3.40.50.720">
    <property type="entry name" value="NAD(P)-binding Rossmann-like Domain"/>
    <property type="match status" value="1"/>
</dbReference>
<evidence type="ECO:0000313" key="2">
    <source>
        <dbReference type="EMBL" id="SQH73889.1"/>
    </source>
</evidence>
<dbReference type="OrthoDB" id="9810755at2"/>
<dbReference type="SUPFAM" id="SSF51735">
    <property type="entry name" value="NAD(P)-binding Rossmann-fold domains"/>
    <property type="match status" value="1"/>
</dbReference>
<dbReference type="Proteomes" id="UP000249300">
    <property type="component" value="Chromosome 1"/>
</dbReference>
<accession>A0A2X4PZX0</accession>
<keyword evidence="3" id="KW-1185">Reference proteome</keyword>
<evidence type="ECO:0000259" key="1">
    <source>
        <dbReference type="Pfam" id="PF10728"/>
    </source>
</evidence>
<dbReference type="RefSeq" id="WP_023938528.1">
    <property type="nucleotide sequence ID" value="NZ_FUXH01000010.1"/>
</dbReference>
<dbReference type="InterPro" id="IPR037108">
    <property type="entry name" value="TM1727-like_C_sf"/>
</dbReference>
<protein>
    <submittedName>
        <fullName evidence="2">Uncharacterized conserved protein</fullName>
    </submittedName>
</protein>
<dbReference type="EMBL" id="LS483447">
    <property type="protein sequence ID" value="SQH73889.1"/>
    <property type="molecule type" value="Genomic_DNA"/>
</dbReference>
<sequence>MNRPDLQIVLLGSGNVATHFALGLERVGLPVSQVYSRTPQNGLSLLERLSNKPDLIFTTDRLIRTADLYLFTVSDNAIASLAESLPATRGIWAHTAGSISMEVLHKHHADSGVLYPLQTFSKDRGLDFSTIPLYVEGCTQAACDFLTSVGKILSSQVSFASEKQRRQLHLAAVFACNFVNHLYCLSEEILSGASLSPEALAPLISETAAKVQRMPAREAQTGPAARYDTETIKRHLEMLPEGYSKQVYHLMSESIMSLNRKRSE</sequence>
<dbReference type="SUPFAM" id="SSF48179">
    <property type="entry name" value="6-phosphogluconate dehydrogenase C-terminal domain-like"/>
    <property type="match status" value="1"/>
</dbReference>
<gene>
    <name evidence="2" type="ORF">NCTC12858_01762</name>
</gene>
<proteinExistence type="predicted"/>
<dbReference type="PANTHER" id="PTHR40459:SF1">
    <property type="entry name" value="CONSERVED HYPOTHETICAL ALANINE AND LEUCINE RICH PROTEIN"/>
    <property type="match status" value="1"/>
</dbReference>
<dbReference type="InterPro" id="IPR008927">
    <property type="entry name" value="6-PGluconate_DH-like_C_sf"/>
</dbReference>
<evidence type="ECO:0000313" key="3">
    <source>
        <dbReference type="Proteomes" id="UP000249300"/>
    </source>
</evidence>
<dbReference type="AlphaFoldDB" id="A0A2X4PZX0"/>
<dbReference type="InterPro" id="IPR018931">
    <property type="entry name" value="DUF2520"/>
</dbReference>
<organism evidence="2 3">
    <name type="scientific">Porphyromonas crevioricanis</name>
    <dbReference type="NCBI Taxonomy" id="393921"/>
    <lineage>
        <taxon>Bacteria</taxon>
        <taxon>Pseudomonadati</taxon>
        <taxon>Bacteroidota</taxon>
        <taxon>Bacteroidia</taxon>
        <taxon>Bacteroidales</taxon>
        <taxon>Porphyromonadaceae</taxon>
        <taxon>Porphyromonas</taxon>
    </lineage>
</organism>
<dbReference type="Pfam" id="PF10728">
    <property type="entry name" value="DUF2520"/>
    <property type="match status" value="1"/>
</dbReference>